<proteinExistence type="predicted"/>
<comment type="caution">
    <text evidence="3">The sequence shown here is derived from an EMBL/GenBank/DDBJ whole genome shotgun (WGS) entry which is preliminary data.</text>
</comment>
<evidence type="ECO:0000313" key="4">
    <source>
        <dbReference type="Proteomes" id="UP001152795"/>
    </source>
</evidence>
<name>A0A7D9J1T0_PARCT</name>
<protein>
    <recommendedName>
        <fullName evidence="1">Helicase Helix-turn-helix domain-containing protein</fullName>
    </recommendedName>
</protein>
<feature type="domain" description="Helicase Helix-turn-helix" evidence="1">
    <location>
        <begin position="36"/>
        <end position="127"/>
    </location>
</feature>
<gene>
    <name evidence="3" type="ORF">PACLA_8A037043</name>
    <name evidence="2" type="ORF">PACLA_8A073764</name>
</gene>
<dbReference type="InterPro" id="IPR029491">
    <property type="entry name" value="Helicase_HTH"/>
</dbReference>
<dbReference type="OrthoDB" id="5984144at2759"/>
<dbReference type="EMBL" id="CACRXK020011090">
    <property type="protein sequence ID" value="CAB4020717.1"/>
    <property type="molecule type" value="Genomic_DNA"/>
</dbReference>
<evidence type="ECO:0000313" key="2">
    <source>
        <dbReference type="EMBL" id="CAB4005767.1"/>
    </source>
</evidence>
<dbReference type="Proteomes" id="UP001152795">
    <property type="component" value="Unassembled WGS sequence"/>
</dbReference>
<dbReference type="EMBL" id="CACRXK020005308">
    <property type="protein sequence ID" value="CAB4005767.1"/>
    <property type="molecule type" value="Genomic_DNA"/>
</dbReference>
<evidence type="ECO:0000259" key="1">
    <source>
        <dbReference type="Pfam" id="PF14493"/>
    </source>
</evidence>
<reference evidence="3" key="1">
    <citation type="submission" date="2020-04" db="EMBL/GenBank/DDBJ databases">
        <authorList>
            <person name="Alioto T."/>
            <person name="Alioto T."/>
            <person name="Gomez Garrido J."/>
        </authorList>
    </citation>
    <scope>NUCLEOTIDE SEQUENCE</scope>
    <source>
        <strain evidence="3">A484AB</strain>
    </source>
</reference>
<organism evidence="3 4">
    <name type="scientific">Paramuricea clavata</name>
    <name type="common">Red gorgonian</name>
    <name type="synonym">Violescent sea-whip</name>
    <dbReference type="NCBI Taxonomy" id="317549"/>
    <lineage>
        <taxon>Eukaryota</taxon>
        <taxon>Metazoa</taxon>
        <taxon>Cnidaria</taxon>
        <taxon>Anthozoa</taxon>
        <taxon>Octocorallia</taxon>
        <taxon>Malacalcyonacea</taxon>
        <taxon>Plexauridae</taxon>
        <taxon>Paramuricea</taxon>
    </lineage>
</organism>
<accession>A0A7D9J1T0</accession>
<sequence length="153" mass="16929">MEGEVPSTSTGSVIEIKNKSLKALYGKNKASAKKIQAAKMFGKSHSNIKCIAKALQVEIPTAEVYLIDAYCAGAPMVSIEKLSSELNIHSHLTNTIARLIEQGLPTLRQIRDALNRKVSYNQIKVVLAGMIRDELDRICKRARLRTSKKVLHT</sequence>
<evidence type="ECO:0000313" key="3">
    <source>
        <dbReference type="EMBL" id="CAB4020717.1"/>
    </source>
</evidence>
<dbReference type="Pfam" id="PF14493">
    <property type="entry name" value="HTH_40"/>
    <property type="match status" value="1"/>
</dbReference>
<dbReference type="AlphaFoldDB" id="A0A7D9J1T0"/>
<keyword evidence="4" id="KW-1185">Reference proteome</keyword>